<protein>
    <submittedName>
        <fullName evidence="2">Uncharacterized protein</fullName>
    </submittedName>
</protein>
<evidence type="ECO:0000313" key="2">
    <source>
        <dbReference type="EMBL" id="KAL5106122.1"/>
    </source>
</evidence>
<accession>A0ABR4Q8X3</accession>
<evidence type="ECO:0000313" key="1">
    <source>
        <dbReference type="EMBL" id="KAL5106057.1"/>
    </source>
</evidence>
<comment type="caution">
    <text evidence="2">The sequence shown here is derived from an EMBL/GenBank/DDBJ whole genome shotgun (WGS) entry which is preliminary data.</text>
</comment>
<evidence type="ECO:0000313" key="3">
    <source>
        <dbReference type="Proteomes" id="UP001651158"/>
    </source>
</evidence>
<proteinExistence type="predicted"/>
<reference evidence="2 3" key="1">
    <citation type="journal article" date="2022" name="Front. Cell. Infect. Microbiol.">
        <title>The Genomes of Two Strains of Taenia crassiceps the Animal Model for the Study of Human Cysticercosis.</title>
        <authorList>
            <person name="Bobes R.J."/>
            <person name="Estrada K."/>
            <person name="Rios-Valencia D.G."/>
            <person name="Calderon-Gallegos A."/>
            <person name="de la Torre P."/>
            <person name="Carrero J.C."/>
            <person name="Sanchez-Flores A."/>
            <person name="Laclette J.P."/>
        </authorList>
    </citation>
    <scope>NUCLEOTIDE SEQUENCE [LARGE SCALE GENOMIC DNA]</scope>
    <source>
        <strain evidence="2">WFUcys</strain>
    </source>
</reference>
<keyword evidence="3" id="KW-1185">Reference proteome</keyword>
<dbReference type="EMBL" id="JAKROA010000006">
    <property type="protein sequence ID" value="KAL5106122.1"/>
    <property type="molecule type" value="Genomic_DNA"/>
</dbReference>
<dbReference type="PROSITE" id="PS51257">
    <property type="entry name" value="PROKAR_LIPOPROTEIN"/>
    <property type="match status" value="1"/>
</dbReference>
<organism evidence="2 3">
    <name type="scientific">Taenia crassiceps</name>
    <dbReference type="NCBI Taxonomy" id="6207"/>
    <lineage>
        <taxon>Eukaryota</taxon>
        <taxon>Metazoa</taxon>
        <taxon>Spiralia</taxon>
        <taxon>Lophotrochozoa</taxon>
        <taxon>Platyhelminthes</taxon>
        <taxon>Cestoda</taxon>
        <taxon>Eucestoda</taxon>
        <taxon>Cyclophyllidea</taxon>
        <taxon>Taeniidae</taxon>
        <taxon>Taenia</taxon>
    </lineage>
</organism>
<sequence>MLQCFKSISKSTGWKTLPKYYLGSLGAATGSCHRAKAKPFGAIVRRDDNSVGHTANDLLLSDCYDNINTANKESLDTWASDSL</sequence>
<reference evidence="2" key="2">
    <citation type="submission" date="2024-12" db="EMBL/GenBank/DDBJ databases">
        <authorList>
            <person name="Estrada K."/>
            <person name="Bobes R.J."/>
            <person name="Sanchez-Flores A."/>
            <person name="Laclette J.P."/>
        </authorList>
    </citation>
    <scope>NUCLEOTIDE SEQUENCE</scope>
    <source>
        <strain evidence="2">WFUcys</strain>
        <tissue evidence="2">Peritoneal cavity of infected mice</tissue>
    </source>
</reference>
<name>A0ABR4Q8X3_9CEST</name>
<dbReference type="EMBL" id="JAKROA010000006">
    <property type="protein sequence ID" value="KAL5106057.1"/>
    <property type="molecule type" value="Genomic_DNA"/>
</dbReference>
<gene>
    <name evidence="1" type="ORF">TcWFU_001528</name>
    <name evidence="2" type="ORF">TcWFU_003087</name>
</gene>
<dbReference type="Proteomes" id="UP001651158">
    <property type="component" value="Unassembled WGS sequence"/>
</dbReference>